<protein>
    <submittedName>
        <fullName evidence="4">LytR family transcriptional regulator</fullName>
    </submittedName>
</protein>
<organism evidence="4 5">
    <name type="scientific">Nocardioides piscis</name>
    <dbReference type="NCBI Taxonomy" id="2714938"/>
    <lineage>
        <taxon>Bacteria</taxon>
        <taxon>Bacillati</taxon>
        <taxon>Actinomycetota</taxon>
        <taxon>Actinomycetes</taxon>
        <taxon>Propionibacteriales</taxon>
        <taxon>Nocardioidaceae</taxon>
        <taxon>Nocardioides</taxon>
    </lineage>
</organism>
<keyword evidence="2" id="KW-0812">Transmembrane</keyword>
<keyword evidence="5" id="KW-1185">Reference proteome</keyword>
<evidence type="ECO:0000256" key="2">
    <source>
        <dbReference type="SAM" id="Phobius"/>
    </source>
</evidence>
<feature type="compositionally biased region" description="Low complexity" evidence="1">
    <location>
        <begin position="61"/>
        <end position="83"/>
    </location>
</feature>
<feature type="domain" description="LytR/CpsA/Psr regulator C-terminal" evidence="3">
    <location>
        <begin position="95"/>
        <end position="177"/>
    </location>
</feature>
<gene>
    <name evidence="4" type="ORF">G7071_07715</name>
</gene>
<evidence type="ECO:0000313" key="4">
    <source>
        <dbReference type="EMBL" id="QIK75334.1"/>
    </source>
</evidence>
<dbReference type="AlphaFoldDB" id="A0A6G7YEL1"/>
<evidence type="ECO:0000313" key="5">
    <source>
        <dbReference type="Proteomes" id="UP000502035"/>
    </source>
</evidence>
<dbReference type="Pfam" id="PF13399">
    <property type="entry name" value="LytR_C"/>
    <property type="match status" value="1"/>
</dbReference>
<dbReference type="KEGG" id="npi:G7071_07715"/>
<name>A0A6G7YEL1_9ACTN</name>
<feature type="region of interest" description="Disordered" evidence="1">
    <location>
        <begin position="56"/>
        <end position="86"/>
    </location>
</feature>
<keyword evidence="2" id="KW-0472">Membrane</keyword>
<keyword evidence="2" id="KW-1133">Transmembrane helix</keyword>
<feature type="region of interest" description="Disordered" evidence="1">
    <location>
        <begin position="1"/>
        <end position="23"/>
    </location>
</feature>
<evidence type="ECO:0000256" key="1">
    <source>
        <dbReference type="SAM" id="MobiDB-lite"/>
    </source>
</evidence>
<dbReference type="Proteomes" id="UP000502035">
    <property type="component" value="Chromosome"/>
</dbReference>
<dbReference type="InterPro" id="IPR027381">
    <property type="entry name" value="LytR/CpsA/Psr_C"/>
</dbReference>
<dbReference type="EMBL" id="CP049866">
    <property type="protein sequence ID" value="QIK75334.1"/>
    <property type="molecule type" value="Genomic_DNA"/>
</dbReference>
<accession>A0A6G7YEL1</accession>
<sequence>MCSPTSPCEAPVTDTTDPRARSERGVAFPSPLVMLSVIAVAMAGFAFVATRDAGPQERKVTTAASTPSPTPTTAAAPLAPTRTAKPKPVVKRGEVYVEVFNNTGIKGLAASTAAKATQVGWQVVGEDNWVGVIPTSTVYYPERLKAAGKQLALDLGIDRTAPAVPPAMDMDRLTVILAN</sequence>
<proteinExistence type="predicted"/>
<dbReference type="Gene3D" id="3.30.70.2390">
    <property type="match status" value="1"/>
</dbReference>
<feature type="transmembrane region" description="Helical" evidence="2">
    <location>
        <begin position="28"/>
        <end position="49"/>
    </location>
</feature>
<evidence type="ECO:0000259" key="3">
    <source>
        <dbReference type="Pfam" id="PF13399"/>
    </source>
</evidence>
<reference evidence="4 5" key="1">
    <citation type="submission" date="2020-03" db="EMBL/GenBank/DDBJ databases">
        <title>Nocardioides sp. nov., isolated from fish.</title>
        <authorList>
            <person name="Hyun D.-W."/>
            <person name="Bae J.-W."/>
        </authorList>
    </citation>
    <scope>NUCLEOTIDE SEQUENCE [LARGE SCALE GENOMIC DNA]</scope>
    <source>
        <strain evidence="4 5">HDW12A</strain>
    </source>
</reference>